<organism evidence="5 6">
    <name type="scientific">Acidisoma cellulosilyticum</name>
    <dbReference type="NCBI Taxonomy" id="2802395"/>
    <lineage>
        <taxon>Bacteria</taxon>
        <taxon>Pseudomonadati</taxon>
        <taxon>Pseudomonadota</taxon>
        <taxon>Alphaproteobacteria</taxon>
        <taxon>Acetobacterales</taxon>
        <taxon>Acidocellaceae</taxon>
        <taxon>Acidisoma</taxon>
    </lineage>
</organism>
<evidence type="ECO:0000256" key="1">
    <source>
        <dbReference type="ARBA" id="ARBA00022679"/>
    </source>
</evidence>
<dbReference type="GO" id="GO:0009103">
    <property type="term" value="P:lipopolysaccharide biosynthetic process"/>
    <property type="evidence" value="ECO:0007669"/>
    <property type="project" value="TreeGrafter"/>
</dbReference>
<keyword evidence="6" id="KW-1185">Reference proteome</keyword>
<feature type="domain" description="Glycosyl transferase family 1" evidence="3">
    <location>
        <begin position="215"/>
        <end position="384"/>
    </location>
</feature>
<dbReference type="GO" id="GO:0016757">
    <property type="term" value="F:glycosyltransferase activity"/>
    <property type="evidence" value="ECO:0007669"/>
    <property type="project" value="InterPro"/>
</dbReference>
<evidence type="ECO:0000313" key="5">
    <source>
        <dbReference type="EMBL" id="MCB8878980.1"/>
    </source>
</evidence>
<feature type="compositionally biased region" description="Basic residues" evidence="2">
    <location>
        <begin position="444"/>
        <end position="454"/>
    </location>
</feature>
<feature type="domain" description="Glycosyl transferase family 4" evidence="4">
    <location>
        <begin position="25"/>
        <end position="190"/>
    </location>
</feature>
<dbReference type="Pfam" id="PF12000">
    <property type="entry name" value="Glyco_trans_4_3"/>
    <property type="match status" value="1"/>
</dbReference>
<dbReference type="AlphaFoldDB" id="A0A963YXW0"/>
<protein>
    <submittedName>
        <fullName evidence="5">Glycosyltransferase</fullName>
    </submittedName>
</protein>
<accession>A0A963YXW0</accession>
<sequence>MRFLFVHQNFPGQYLHIVRYLTDRQHDVAFLSEPNANHMANVRKIAYVSPRASDARIHEHAREFELAIRRAEAAATAARQIKALGFKPDIIIGHHGWGELLNMPDVFPGVPILGYFEFFYNLVGQDVEFDPEFPMSESRKPMVRTKNAVNLLALSLPGAEGQSPTQWQLGTYPEWGRQQITLLPEGVDLETCSPAPPRASRRMTLPNGVQLGARDKLVTFVARNLEPYRGFHILLRALPALQAARSDVHVSFVGFEQQGYGAMPEDGSSWREFLMREMAGKLDLDRIHFMGQVPYDTHVALLRRSDAHVYFSYPFVASWSLREAMAIGCAIIGSDTAPVTEFIKHEETGLLTPFLEPGKLASSILRMLEEPKLAERLRHNARAWAEANLDRDAYLRAYAGLIERMTGQPVEPPAVPVKAKARPAQTKHVLAKPAQTKQVQARPAKAKPGKPTRR</sequence>
<keyword evidence="1" id="KW-0808">Transferase</keyword>
<dbReference type="EMBL" id="JAESVA010000001">
    <property type="protein sequence ID" value="MCB8878980.1"/>
    <property type="molecule type" value="Genomic_DNA"/>
</dbReference>
<dbReference type="Gene3D" id="3.40.50.2000">
    <property type="entry name" value="Glycogen Phosphorylase B"/>
    <property type="match status" value="2"/>
</dbReference>
<dbReference type="RefSeq" id="WP_227305409.1">
    <property type="nucleotide sequence ID" value="NZ_JAESVA010000001.1"/>
</dbReference>
<dbReference type="Pfam" id="PF00534">
    <property type="entry name" value="Glycos_transf_1"/>
    <property type="match status" value="1"/>
</dbReference>
<comment type="caution">
    <text evidence="5">The sequence shown here is derived from an EMBL/GenBank/DDBJ whole genome shotgun (WGS) entry which is preliminary data.</text>
</comment>
<evidence type="ECO:0000259" key="3">
    <source>
        <dbReference type="Pfam" id="PF00534"/>
    </source>
</evidence>
<dbReference type="SUPFAM" id="SSF53756">
    <property type="entry name" value="UDP-Glycosyltransferase/glycogen phosphorylase"/>
    <property type="match status" value="1"/>
</dbReference>
<name>A0A963YXW0_9PROT</name>
<evidence type="ECO:0000313" key="6">
    <source>
        <dbReference type="Proteomes" id="UP000721844"/>
    </source>
</evidence>
<gene>
    <name evidence="5" type="ORF">ACELLULO517_01950</name>
</gene>
<reference evidence="5 6" key="1">
    <citation type="journal article" date="2021" name="Microorganisms">
        <title>Acidisoma silvae sp. nov. and Acidisomacellulosilytica sp. nov., Two Acidophilic Bacteria Isolated from Decaying Wood, Hydrolyzing Cellulose and Producing Poly-3-hydroxybutyrate.</title>
        <authorList>
            <person name="Mieszkin S."/>
            <person name="Pouder E."/>
            <person name="Uroz S."/>
            <person name="Simon-Colin C."/>
            <person name="Alain K."/>
        </authorList>
    </citation>
    <scope>NUCLEOTIDE SEQUENCE [LARGE SCALE GENOMIC DNA]</scope>
    <source>
        <strain evidence="5 6">HW T5.17</strain>
    </source>
</reference>
<evidence type="ECO:0000256" key="2">
    <source>
        <dbReference type="SAM" id="MobiDB-lite"/>
    </source>
</evidence>
<dbReference type="Proteomes" id="UP000721844">
    <property type="component" value="Unassembled WGS sequence"/>
</dbReference>
<dbReference type="InterPro" id="IPR001296">
    <property type="entry name" value="Glyco_trans_1"/>
</dbReference>
<evidence type="ECO:0000259" key="4">
    <source>
        <dbReference type="Pfam" id="PF12000"/>
    </source>
</evidence>
<proteinExistence type="predicted"/>
<dbReference type="PANTHER" id="PTHR46401:SF2">
    <property type="entry name" value="GLYCOSYLTRANSFERASE WBBK-RELATED"/>
    <property type="match status" value="1"/>
</dbReference>
<feature type="region of interest" description="Disordered" evidence="2">
    <location>
        <begin position="412"/>
        <end position="454"/>
    </location>
</feature>
<dbReference type="InterPro" id="IPR022623">
    <property type="entry name" value="Glyco_trans_4"/>
</dbReference>
<dbReference type="PANTHER" id="PTHR46401">
    <property type="entry name" value="GLYCOSYLTRANSFERASE WBBK-RELATED"/>
    <property type="match status" value="1"/>
</dbReference>